<feature type="domain" description="Peptidase S9 prolyl oligopeptidase catalytic" evidence="1">
    <location>
        <begin position="171"/>
        <end position="246"/>
    </location>
</feature>
<dbReference type="Gene3D" id="3.40.50.1820">
    <property type="entry name" value="alpha/beta hydrolase"/>
    <property type="match status" value="1"/>
</dbReference>
<accession>A0A383ATK3</accession>
<dbReference type="InterPro" id="IPR029058">
    <property type="entry name" value="AB_hydrolase_fold"/>
</dbReference>
<evidence type="ECO:0008006" key="4">
    <source>
        <dbReference type="Google" id="ProtNLM"/>
    </source>
</evidence>
<feature type="non-terminal residue" evidence="3">
    <location>
        <position position="250"/>
    </location>
</feature>
<sequence length="250" mass="28183">HRLTEGPWAVRRVVGLDESEGVVYIMANAREPQEDPYYQHLYRVNLDGSGVQLLDPGNFDHRVQVGESNRFFVGNYSRVNTVPSSVVIDANGRKILDLEEADFSQLLTAGYQFPEPYSVKAADRITDLYGVMYKPFDFDPTKQYPIIEFVYPGPQTESVSKSFSTNRYETALAQFGFVVVTVGNRGGHPARSKWYHNYGYGNLRDYGLADKKVAIEQLADRHDFIDRDRVGIYGHSGGGFMSTAAMLVYP</sequence>
<feature type="domain" description="Dipeptidylpeptidase IV N-terminal" evidence="2">
    <location>
        <begin position="2"/>
        <end position="81"/>
    </location>
</feature>
<reference evidence="3" key="1">
    <citation type="submission" date="2018-05" db="EMBL/GenBank/DDBJ databases">
        <authorList>
            <person name="Lanie J.A."/>
            <person name="Ng W.-L."/>
            <person name="Kazmierczak K.M."/>
            <person name="Andrzejewski T.M."/>
            <person name="Davidsen T.M."/>
            <person name="Wayne K.J."/>
            <person name="Tettelin H."/>
            <person name="Glass J.I."/>
            <person name="Rusch D."/>
            <person name="Podicherti R."/>
            <person name="Tsui H.-C.T."/>
            <person name="Winkler M.E."/>
        </authorList>
    </citation>
    <scope>NUCLEOTIDE SEQUENCE</scope>
</reference>
<evidence type="ECO:0000259" key="1">
    <source>
        <dbReference type="Pfam" id="PF00326"/>
    </source>
</evidence>
<dbReference type="GO" id="GO:0008239">
    <property type="term" value="F:dipeptidyl-peptidase activity"/>
    <property type="evidence" value="ECO:0007669"/>
    <property type="project" value="TreeGrafter"/>
</dbReference>
<dbReference type="Gene3D" id="2.140.10.30">
    <property type="entry name" value="Dipeptidylpeptidase IV, N-terminal domain"/>
    <property type="match status" value="1"/>
</dbReference>
<proteinExistence type="predicted"/>
<dbReference type="SUPFAM" id="SSF82171">
    <property type="entry name" value="DPP6 N-terminal domain-like"/>
    <property type="match status" value="1"/>
</dbReference>
<dbReference type="InterPro" id="IPR050278">
    <property type="entry name" value="Serine_Prot_S9B/DPPIV"/>
</dbReference>
<dbReference type="EMBL" id="UINC01194664">
    <property type="protein sequence ID" value="SVE10860.1"/>
    <property type="molecule type" value="Genomic_DNA"/>
</dbReference>
<feature type="non-terminal residue" evidence="3">
    <location>
        <position position="1"/>
    </location>
</feature>
<protein>
    <recommendedName>
        <fullName evidence="4">Peptidase S9 prolyl oligopeptidase catalytic domain-containing protein</fullName>
    </recommendedName>
</protein>
<dbReference type="InterPro" id="IPR002469">
    <property type="entry name" value="Peptidase_S9B_N"/>
</dbReference>
<dbReference type="GO" id="GO:0006508">
    <property type="term" value="P:proteolysis"/>
    <property type="evidence" value="ECO:0007669"/>
    <property type="project" value="InterPro"/>
</dbReference>
<evidence type="ECO:0000259" key="2">
    <source>
        <dbReference type="Pfam" id="PF00930"/>
    </source>
</evidence>
<dbReference type="PANTHER" id="PTHR11731">
    <property type="entry name" value="PROTEASE FAMILY S9B,C DIPEPTIDYL-PEPTIDASE IV-RELATED"/>
    <property type="match status" value="1"/>
</dbReference>
<gene>
    <name evidence="3" type="ORF">METZ01_LOCUS463714</name>
</gene>
<dbReference type="SUPFAM" id="SSF53474">
    <property type="entry name" value="alpha/beta-Hydrolases"/>
    <property type="match status" value="1"/>
</dbReference>
<dbReference type="AlphaFoldDB" id="A0A383ATK3"/>
<evidence type="ECO:0000313" key="3">
    <source>
        <dbReference type="EMBL" id="SVE10860.1"/>
    </source>
</evidence>
<dbReference type="Pfam" id="PF00930">
    <property type="entry name" value="DPPIV_N"/>
    <property type="match status" value="1"/>
</dbReference>
<dbReference type="InterPro" id="IPR001375">
    <property type="entry name" value="Peptidase_S9_cat"/>
</dbReference>
<name>A0A383ATK3_9ZZZZ</name>
<dbReference type="GO" id="GO:0008236">
    <property type="term" value="F:serine-type peptidase activity"/>
    <property type="evidence" value="ECO:0007669"/>
    <property type="project" value="InterPro"/>
</dbReference>
<organism evidence="3">
    <name type="scientific">marine metagenome</name>
    <dbReference type="NCBI Taxonomy" id="408172"/>
    <lineage>
        <taxon>unclassified sequences</taxon>
        <taxon>metagenomes</taxon>
        <taxon>ecological metagenomes</taxon>
    </lineage>
</organism>
<dbReference type="PANTHER" id="PTHR11731:SF193">
    <property type="entry name" value="DIPEPTIDYL PEPTIDASE 9"/>
    <property type="match status" value="1"/>
</dbReference>
<dbReference type="Pfam" id="PF00326">
    <property type="entry name" value="Peptidase_S9"/>
    <property type="match status" value="1"/>
</dbReference>